<dbReference type="GO" id="GO:0005886">
    <property type="term" value="C:plasma membrane"/>
    <property type="evidence" value="ECO:0007669"/>
    <property type="project" value="UniProtKB-SubCell"/>
</dbReference>
<dbReference type="PANTHER" id="PTHR22907">
    <property type="entry name" value="GH04558P"/>
    <property type="match status" value="1"/>
</dbReference>
<dbReference type="Pfam" id="PF25057">
    <property type="entry name" value="CUT_N"/>
    <property type="match status" value="1"/>
</dbReference>
<keyword evidence="5 9" id="KW-0732">Signal</keyword>
<dbReference type="SMART" id="SM00241">
    <property type="entry name" value="ZP"/>
    <property type="match status" value="1"/>
</dbReference>
<evidence type="ECO:0000256" key="7">
    <source>
        <dbReference type="ARBA" id="ARBA00023136"/>
    </source>
</evidence>
<evidence type="ECO:0000256" key="4">
    <source>
        <dbReference type="ARBA" id="ARBA00022692"/>
    </source>
</evidence>
<dbReference type="Pfam" id="PF25301">
    <property type="entry name" value="CUT_C"/>
    <property type="match status" value="1"/>
</dbReference>
<keyword evidence="3" id="KW-1003">Cell membrane</keyword>
<evidence type="ECO:0000256" key="9">
    <source>
        <dbReference type="SAM" id="SignalP"/>
    </source>
</evidence>
<keyword evidence="6 8" id="KW-1133">Transmembrane helix</keyword>
<dbReference type="InterPro" id="IPR056953">
    <property type="entry name" value="CUT_N"/>
</dbReference>
<dbReference type="AlphaFoldDB" id="A0AAF5Q1N3"/>
<evidence type="ECO:0000256" key="3">
    <source>
        <dbReference type="ARBA" id="ARBA00022475"/>
    </source>
</evidence>
<dbReference type="InterPro" id="IPR001507">
    <property type="entry name" value="ZP_dom"/>
</dbReference>
<evidence type="ECO:0000256" key="8">
    <source>
        <dbReference type="SAM" id="Phobius"/>
    </source>
</evidence>
<evidence type="ECO:0000256" key="5">
    <source>
        <dbReference type="ARBA" id="ARBA00022729"/>
    </source>
</evidence>
<name>A0AAF5Q1N3_WUCBA</name>
<comment type="subcellular location">
    <subcellularLocation>
        <location evidence="1">Cell membrane</location>
        <topology evidence="1">Single-pass type I membrane protein</topology>
    </subcellularLocation>
</comment>
<dbReference type="Proteomes" id="UP000093561">
    <property type="component" value="Unassembled WGS sequence"/>
</dbReference>
<protein>
    <submittedName>
        <fullName evidence="12">ZP domain-containing protein</fullName>
    </submittedName>
</protein>
<keyword evidence="7 8" id="KW-0472">Membrane</keyword>
<evidence type="ECO:0000313" key="12">
    <source>
        <dbReference type="WBParaSite" id="mrna-Wban_08727"/>
    </source>
</evidence>
<dbReference type="InterPro" id="IPR051962">
    <property type="entry name" value="Cuticlin"/>
</dbReference>
<feature type="signal peptide" evidence="9">
    <location>
        <begin position="1"/>
        <end position="23"/>
    </location>
</feature>
<accession>A0AAF5Q1N3</accession>
<reference evidence="12" key="3">
    <citation type="submission" date="2024-02" db="UniProtKB">
        <authorList>
            <consortium name="WormBaseParasite"/>
        </authorList>
    </citation>
    <scope>IDENTIFICATION</scope>
    <source>
        <strain evidence="12">pt0022</strain>
    </source>
</reference>
<reference evidence="11" key="2">
    <citation type="journal article" date="2016" name="Mol. Ecol.">
        <title>Population genomics of the filarial nematode parasite Wuchereria bancrofti from mosquitoes.</title>
        <authorList>
            <person name="Small S.T."/>
            <person name="Reimer L.J."/>
            <person name="Tisch D.J."/>
            <person name="King C.L."/>
            <person name="Christensen B.M."/>
            <person name="Siba P.M."/>
            <person name="Kazura J.W."/>
            <person name="Serre D."/>
            <person name="Zimmerman P.A."/>
        </authorList>
    </citation>
    <scope>NUCLEOTIDE SEQUENCE</scope>
    <source>
        <strain evidence="11">pt0022</strain>
    </source>
</reference>
<organism evidence="11 12">
    <name type="scientific">Wuchereria bancrofti</name>
    <dbReference type="NCBI Taxonomy" id="6293"/>
    <lineage>
        <taxon>Eukaryota</taxon>
        <taxon>Metazoa</taxon>
        <taxon>Ecdysozoa</taxon>
        <taxon>Nematoda</taxon>
        <taxon>Chromadorea</taxon>
        <taxon>Rhabditida</taxon>
        <taxon>Spirurina</taxon>
        <taxon>Spiruromorpha</taxon>
        <taxon>Filarioidea</taxon>
        <taxon>Onchocercidae</taxon>
        <taxon>Wuchereria</taxon>
    </lineage>
</organism>
<dbReference type="PANTHER" id="PTHR22907:SF27">
    <property type="entry name" value="ZP DOMAIN-CONTAINING PROTEIN"/>
    <property type="match status" value="1"/>
</dbReference>
<sequence>MIFAIQLAITIFILPNFISTTYYDNSIVGVPEVKCMEDRMKLTFYTAKPFTGRVFVKGMVDKDQCVNSFIGNRKLEVQYEIINGQCNMRRSRKIGPELKGIEQSITIIVSFHDTFTTKIDRAFRCTCFYLEADRVVTVQFDVSMIPTTDLIDTARMPLCTYTVRRDSITGKTVSFATIGEPVFHVWQCESDTFSILVHSCFVDDGNGREKKLLIDERGCAIEPAIIPDLTYNEIGNMAFSKVNVFKFADKLTTYFQCAVSTCMRSEGRCNEKTPPFCANDRMEYFGPRIAQRSANANITEIIEKTTKTIFKYRKLRSVINPITSFLLENQTSSKEYEEYTMDLSADKIVVLDLDEERPNNAENSLSTQLENEMSKKQMRLQNDGKFCLNLSTAILLNIIICLSFLVLTGGFVRMLWMSKMADKLSL</sequence>
<dbReference type="WBParaSite" id="mrna-Wban_08727">
    <property type="protein sequence ID" value="mrna-Wban_08727"/>
    <property type="gene ID" value="Wban_08727"/>
</dbReference>
<dbReference type="PROSITE" id="PS51034">
    <property type="entry name" value="ZP_2"/>
    <property type="match status" value="1"/>
</dbReference>
<evidence type="ECO:0000259" key="10">
    <source>
        <dbReference type="PROSITE" id="PS51034"/>
    </source>
</evidence>
<keyword evidence="2" id="KW-0193">Cuticle</keyword>
<evidence type="ECO:0000256" key="1">
    <source>
        <dbReference type="ARBA" id="ARBA00004251"/>
    </source>
</evidence>
<reference evidence="11" key="1">
    <citation type="submission" date="2015-03" db="EMBL/GenBank/DDBJ databases">
        <title>Wuchereria bancrofti Genome Sequencing Papua New Guinea Strain.</title>
        <authorList>
            <person name="Small S.T."/>
            <person name="Serre D."/>
            <person name="Zimmerman P.A."/>
        </authorList>
    </citation>
    <scope>NUCLEOTIDE SEQUENCE [LARGE SCALE GENOMIC DNA]</scope>
    <source>
        <strain evidence="11">pt0022</strain>
    </source>
</reference>
<evidence type="ECO:0000256" key="2">
    <source>
        <dbReference type="ARBA" id="ARBA00022460"/>
    </source>
</evidence>
<feature type="domain" description="ZP" evidence="10">
    <location>
        <begin position="34"/>
        <end position="276"/>
    </location>
</feature>
<feature type="transmembrane region" description="Helical" evidence="8">
    <location>
        <begin position="394"/>
        <end position="416"/>
    </location>
</feature>
<feature type="chain" id="PRO_5042046698" evidence="9">
    <location>
        <begin position="24"/>
        <end position="426"/>
    </location>
</feature>
<proteinExistence type="predicted"/>
<dbReference type="GO" id="GO:0042302">
    <property type="term" value="F:structural constituent of cuticle"/>
    <property type="evidence" value="ECO:0007669"/>
    <property type="project" value="UniProtKB-KW"/>
</dbReference>
<dbReference type="InterPro" id="IPR057475">
    <property type="entry name" value="CUT_C"/>
</dbReference>
<keyword evidence="4 8" id="KW-0812">Transmembrane</keyword>
<evidence type="ECO:0000256" key="6">
    <source>
        <dbReference type="ARBA" id="ARBA00022989"/>
    </source>
</evidence>
<evidence type="ECO:0000313" key="11">
    <source>
        <dbReference type="Proteomes" id="UP000093561"/>
    </source>
</evidence>